<dbReference type="Proteomes" id="UP001172101">
    <property type="component" value="Unassembled WGS sequence"/>
</dbReference>
<dbReference type="AlphaFoldDB" id="A0AA39ZT78"/>
<gene>
    <name evidence="1" type="ORF">B0T26DRAFT_876271</name>
</gene>
<sequence length="152" mass="17192">MWPRDSDDNGTDAAQAAEDWVYKAVNTLLPISQGVYSADLGPDPRDAPLAVRAFGPNLRRLARIKSHLDPHNTLAYTCLHLKTPKFIIFVTGETVREGSISDAFKREHATALDADYDRLLADRSYKEQHRTAMDALFRQQIQQRLALPAERF</sequence>
<dbReference type="Gene3D" id="3.40.462.20">
    <property type="match status" value="1"/>
</dbReference>
<evidence type="ECO:0000313" key="1">
    <source>
        <dbReference type="EMBL" id="KAK0703168.1"/>
    </source>
</evidence>
<organism evidence="1 2">
    <name type="scientific">Lasiosphaeria miniovina</name>
    <dbReference type="NCBI Taxonomy" id="1954250"/>
    <lineage>
        <taxon>Eukaryota</taxon>
        <taxon>Fungi</taxon>
        <taxon>Dikarya</taxon>
        <taxon>Ascomycota</taxon>
        <taxon>Pezizomycotina</taxon>
        <taxon>Sordariomycetes</taxon>
        <taxon>Sordariomycetidae</taxon>
        <taxon>Sordariales</taxon>
        <taxon>Lasiosphaeriaceae</taxon>
        <taxon>Lasiosphaeria</taxon>
    </lineage>
</organism>
<dbReference type="EMBL" id="JAUIRO010000008">
    <property type="protein sequence ID" value="KAK0703168.1"/>
    <property type="molecule type" value="Genomic_DNA"/>
</dbReference>
<proteinExistence type="predicted"/>
<dbReference type="GeneID" id="85331367"/>
<evidence type="ECO:0000313" key="2">
    <source>
        <dbReference type="Proteomes" id="UP001172101"/>
    </source>
</evidence>
<reference evidence="1" key="1">
    <citation type="submission" date="2023-06" db="EMBL/GenBank/DDBJ databases">
        <title>Genome-scale phylogeny and comparative genomics of the fungal order Sordariales.</title>
        <authorList>
            <consortium name="Lawrence Berkeley National Laboratory"/>
            <person name="Hensen N."/>
            <person name="Bonometti L."/>
            <person name="Westerberg I."/>
            <person name="Brannstrom I.O."/>
            <person name="Guillou S."/>
            <person name="Cros-Aarteil S."/>
            <person name="Calhoun S."/>
            <person name="Haridas S."/>
            <person name="Kuo A."/>
            <person name="Mondo S."/>
            <person name="Pangilinan J."/>
            <person name="Riley R."/>
            <person name="LaButti K."/>
            <person name="Andreopoulos B."/>
            <person name="Lipzen A."/>
            <person name="Chen C."/>
            <person name="Yanf M."/>
            <person name="Daum C."/>
            <person name="Ng V."/>
            <person name="Clum A."/>
            <person name="Steindorff A."/>
            <person name="Ohm R."/>
            <person name="Martin F."/>
            <person name="Silar P."/>
            <person name="Natvig D."/>
            <person name="Lalanne C."/>
            <person name="Gautier V."/>
            <person name="Ament-velasquez S.L."/>
            <person name="Kruys A."/>
            <person name="Hutchinson M.I."/>
            <person name="Powell A.J."/>
            <person name="Barry K."/>
            <person name="Miller A.N."/>
            <person name="Grigoriev I.V."/>
            <person name="Debuchy R."/>
            <person name="Gladieux P."/>
            <person name="Thoren M.H."/>
            <person name="Johannesson H."/>
        </authorList>
    </citation>
    <scope>NUCLEOTIDE SEQUENCE</scope>
    <source>
        <strain evidence="1">SMH2392-1A</strain>
    </source>
</reference>
<dbReference type="RefSeq" id="XP_060290027.1">
    <property type="nucleotide sequence ID" value="XM_060448097.1"/>
</dbReference>
<keyword evidence="2" id="KW-1185">Reference proteome</keyword>
<dbReference type="InterPro" id="IPR016169">
    <property type="entry name" value="FAD-bd_PCMH_sub2"/>
</dbReference>
<protein>
    <submittedName>
        <fullName evidence="1">Uncharacterized protein</fullName>
    </submittedName>
</protein>
<name>A0AA39ZT78_9PEZI</name>
<comment type="caution">
    <text evidence="1">The sequence shown here is derived from an EMBL/GenBank/DDBJ whole genome shotgun (WGS) entry which is preliminary data.</text>
</comment>
<dbReference type="Gene3D" id="3.30.465.10">
    <property type="match status" value="1"/>
</dbReference>
<dbReference type="Gene3D" id="3.40.50.300">
    <property type="entry name" value="P-loop containing nucleotide triphosphate hydrolases"/>
    <property type="match status" value="1"/>
</dbReference>
<dbReference type="InterPro" id="IPR027417">
    <property type="entry name" value="P-loop_NTPase"/>
</dbReference>
<accession>A0AA39ZT78</accession>